<gene>
    <name evidence="6" type="ORF">J0B03_03775</name>
</gene>
<dbReference type="AlphaFoldDB" id="A0A974XNP1"/>
<reference evidence="6" key="1">
    <citation type="submission" date="2021-03" db="EMBL/GenBank/DDBJ databases">
        <title>Alkalibacter marinus sp. nov., isolated from tidal flat sediment.</title>
        <authorList>
            <person name="Namirimu T."/>
            <person name="Yang J.-A."/>
            <person name="Yang S.-H."/>
            <person name="Kim Y.-J."/>
            <person name="Kwon K.K."/>
        </authorList>
    </citation>
    <scope>NUCLEOTIDE SEQUENCE</scope>
    <source>
        <strain evidence="6">ES005</strain>
    </source>
</reference>
<comment type="similarity">
    <text evidence="4">Belongs to the zinc-containing alcohol dehydrogenase family.</text>
</comment>
<dbReference type="Pfam" id="PF08240">
    <property type="entry name" value="ADH_N"/>
    <property type="match status" value="1"/>
</dbReference>
<name>A0A974XNP1_9FIRM</name>
<dbReference type="GO" id="GO:0016491">
    <property type="term" value="F:oxidoreductase activity"/>
    <property type="evidence" value="ECO:0007669"/>
    <property type="project" value="UniProtKB-KW"/>
</dbReference>
<keyword evidence="3" id="KW-0560">Oxidoreductase</keyword>
<accession>A0A974XNP1</accession>
<dbReference type="GO" id="GO:0008270">
    <property type="term" value="F:zinc ion binding"/>
    <property type="evidence" value="ECO:0007669"/>
    <property type="project" value="InterPro"/>
</dbReference>
<feature type="domain" description="Enoyl reductase (ER)" evidence="5">
    <location>
        <begin position="9"/>
        <end position="338"/>
    </location>
</feature>
<dbReference type="SUPFAM" id="SSF51735">
    <property type="entry name" value="NAD(P)-binding Rossmann-fold domains"/>
    <property type="match status" value="1"/>
</dbReference>
<dbReference type="InterPro" id="IPR011032">
    <property type="entry name" value="GroES-like_sf"/>
</dbReference>
<keyword evidence="1 4" id="KW-0479">Metal-binding</keyword>
<dbReference type="Gene3D" id="3.90.180.10">
    <property type="entry name" value="Medium-chain alcohol dehydrogenases, catalytic domain"/>
    <property type="match status" value="1"/>
</dbReference>
<dbReference type="PANTHER" id="PTHR43401">
    <property type="entry name" value="L-THREONINE 3-DEHYDROGENASE"/>
    <property type="match status" value="1"/>
</dbReference>
<sequence length="340" mass="36856">MKIKAVQVTEPKKIQIVEVDMPTIQNPDEVLMRVKVAGICGSDVHIFHGTNPMASYPRIIGHEFAGEIVEVGSDVTKVSVGNKVVAEPIFYCGECYACKSGRPNVCENLEVLGVHRDGGMQEYVVLPVSKVHVIGNDVDWELATMVEPFTIAAQSTWRGNVTAGETVLIMGAGPIGMGILQYSKYKGATCIVSDIDNERLEDAKAMGADHVINPLEVDVVEKALELTGGSGPNVTIDSACTLRTFEQAVEMTSPAGRVVVLGFNVEPSQIPQVLITKKELTIVGSRLQTSKFPEVIDLFNKGVLNPRALVTQSFPFTEVEKAMAVIEDKSIKKNKVILTF</sequence>
<organism evidence="6 7">
    <name type="scientific">Alkalibacter rhizosphaerae</name>
    <dbReference type="NCBI Taxonomy" id="2815577"/>
    <lineage>
        <taxon>Bacteria</taxon>
        <taxon>Bacillati</taxon>
        <taxon>Bacillota</taxon>
        <taxon>Clostridia</taxon>
        <taxon>Eubacteriales</taxon>
        <taxon>Eubacteriaceae</taxon>
        <taxon>Alkalibacter</taxon>
    </lineage>
</organism>
<dbReference type="InterPro" id="IPR013154">
    <property type="entry name" value="ADH-like_N"/>
</dbReference>
<protein>
    <submittedName>
        <fullName evidence="6">Zinc-binding alcohol dehydrogenase family protein</fullName>
    </submittedName>
</protein>
<dbReference type="InterPro" id="IPR036291">
    <property type="entry name" value="NAD(P)-bd_dom_sf"/>
</dbReference>
<evidence type="ECO:0000256" key="4">
    <source>
        <dbReference type="RuleBase" id="RU361277"/>
    </source>
</evidence>
<evidence type="ECO:0000256" key="3">
    <source>
        <dbReference type="ARBA" id="ARBA00023002"/>
    </source>
</evidence>
<evidence type="ECO:0000256" key="2">
    <source>
        <dbReference type="ARBA" id="ARBA00022833"/>
    </source>
</evidence>
<dbReference type="EMBL" id="CP071444">
    <property type="protein sequence ID" value="QSX09196.1"/>
    <property type="molecule type" value="Genomic_DNA"/>
</dbReference>
<dbReference type="RefSeq" id="WP_207300535.1">
    <property type="nucleotide sequence ID" value="NZ_CP071444.1"/>
</dbReference>
<dbReference type="KEGG" id="alka:J0B03_03775"/>
<comment type="cofactor">
    <cofactor evidence="4">
        <name>Zn(2+)</name>
        <dbReference type="ChEBI" id="CHEBI:29105"/>
    </cofactor>
</comment>
<dbReference type="SUPFAM" id="SSF50129">
    <property type="entry name" value="GroES-like"/>
    <property type="match status" value="1"/>
</dbReference>
<evidence type="ECO:0000259" key="5">
    <source>
        <dbReference type="SMART" id="SM00829"/>
    </source>
</evidence>
<dbReference type="SMART" id="SM00829">
    <property type="entry name" value="PKS_ER"/>
    <property type="match status" value="1"/>
</dbReference>
<dbReference type="InterPro" id="IPR020843">
    <property type="entry name" value="ER"/>
</dbReference>
<evidence type="ECO:0000313" key="7">
    <source>
        <dbReference type="Proteomes" id="UP000663499"/>
    </source>
</evidence>
<dbReference type="InterPro" id="IPR013149">
    <property type="entry name" value="ADH-like_C"/>
</dbReference>
<dbReference type="PROSITE" id="PS00059">
    <property type="entry name" value="ADH_ZINC"/>
    <property type="match status" value="1"/>
</dbReference>
<dbReference type="Gene3D" id="3.40.50.720">
    <property type="entry name" value="NAD(P)-binding Rossmann-like Domain"/>
    <property type="match status" value="1"/>
</dbReference>
<keyword evidence="2 4" id="KW-0862">Zinc</keyword>
<dbReference type="CDD" id="cd08261">
    <property type="entry name" value="Zn_ADH7"/>
    <property type="match status" value="1"/>
</dbReference>
<proteinExistence type="inferred from homology"/>
<evidence type="ECO:0000256" key="1">
    <source>
        <dbReference type="ARBA" id="ARBA00022723"/>
    </source>
</evidence>
<dbReference type="PANTHER" id="PTHR43401:SF2">
    <property type="entry name" value="L-THREONINE 3-DEHYDROGENASE"/>
    <property type="match status" value="1"/>
</dbReference>
<keyword evidence="7" id="KW-1185">Reference proteome</keyword>
<evidence type="ECO:0000313" key="6">
    <source>
        <dbReference type="EMBL" id="QSX09196.1"/>
    </source>
</evidence>
<dbReference type="InterPro" id="IPR002328">
    <property type="entry name" value="ADH_Zn_CS"/>
</dbReference>
<dbReference type="InterPro" id="IPR050129">
    <property type="entry name" value="Zn_alcohol_dh"/>
</dbReference>
<dbReference type="Proteomes" id="UP000663499">
    <property type="component" value="Chromosome"/>
</dbReference>
<dbReference type="Pfam" id="PF00107">
    <property type="entry name" value="ADH_zinc_N"/>
    <property type="match status" value="1"/>
</dbReference>